<keyword evidence="2" id="KW-1185">Reference proteome</keyword>
<gene>
    <name evidence="1" type="ORF">J6TS1_26290</name>
</gene>
<dbReference type="Proteomes" id="UP000680670">
    <property type="component" value="Unassembled WGS sequence"/>
</dbReference>
<accession>A0ABQ4KYM6</accession>
<dbReference type="RefSeq" id="WP_185830768.1">
    <property type="nucleotide sequence ID" value="NZ_BORJ01000006.1"/>
</dbReference>
<protein>
    <submittedName>
        <fullName evidence="1">Uncharacterized protein</fullName>
    </submittedName>
</protein>
<organism evidence="1 2">
    <name type="scientific">Siminovitchia terrae</name>
    <name type="common">Bacillus terrae</name>
    <dbReference type="NCBI Taxonomy" id="1914933"/>
    <lineage>
        <taxon>Bacteria</taxon>
        <taxon>Bacillati</taxon>
        <taxon>Bacillota</taxon>
        <taxon>Bacilli</taxon>
        <taxon>Bacillales</taxon>
        <taxon>Bacillaceae</taxon>
        <taxon>Siminovitchia</taxon>
    </lineage>
</organism>
<dbReference type="EMBL" id="BORJ01000006">
    <property type="protein sequence ID" value="GIN96759.1"/>
    <property type="molecule type" value="Genomic_DNA"/>
</dbReference>
<comment type="caution">
    <text evidence="1">The sequence shown here is derived from an EMBL/GenBank/DDBJ whole genome shotgun (WGS) entry which is preliminary data.</text>
</comment>
<sequence>MEIHLIAKNELEAQGIQWMVTSHLTGVQLIPLCSKASARPDYFGYGRLKR</sequence>
<evidence type="ECO:0000313" key="2">
    <source>
        <dbReference type="Proteomes" id="UP000680670"/>
    </source>
</evidence>
<reference evidence="1 2" key="1">
    <citation type="submission" date="2021-03" db="EMBL/GenBank/DDBJ databases">
        <title>Antimicrobial resistance genes in bacteria isolated from Japanese honey, and their potential for conferring macrolide and lincosamide resistance in the American foulbrood pathogen Paenibacillus larvae.</title>
        <authorList>
            <person name="Okamoto M."/>
            <person name="Kumagai M."/>
            <person name="Kanamori H."/>
            <person name="Takamatsu D."/>
        </authorList>
    </citation>
    <scope>NUCLEOTIDE SEQUENCE [LARGE SCALE GENOMIC DNA]</scope>
    <source>
        <strain evidence="1 2">J6TS1</strain>
    </source>
</reference>
<evidence type="ECO:0000313" key="1">
    <source>
        <dbReference type="EMBL" id="GIN96759.1"/>
    </source>
</evidence>
<proteinExistence type="predicted"/>
<name>A0ABQ4KYM6_SIMTE</name>